<dbReference type="HOGENOM" id="CLU_3024805_0_0_7"/>
<accession>Q728Q3</accession>
<name>Q728Q3_NITV2</name>
<evidence type="ECO:0000313" key="2">
    <source>
        <dbReference type="Proteomes" id="UP000002194"/>
    </source>
</evidence>
<dbReference type="EMBL" id="AE017285">
    <property type="protein sequence ID" value="AAS97022.1"/>
    <property type="molecule type" value="Genomic_DNA"/>
</dbReference>
<evidence type="ECO:0000313" key="1">
    <source>
        <dbReference type="EMBL" id="AAS97022.1"/>
    </source>
</evidence>
<keyword evidence="2" id="KW-1185">Reference proteome</keyword>
<dbReference type="Proteomes" id="UP000002194">
    <property type="component" value="Chromosome"/>
</dbReference>
<organism evidence="1 2">
    <name type="scientific">Nitratidesulfovibrio vulgaris (strain ATCC 29579 / DSM 644 / CCUG 34227 / NCIMB 8303 / VKM B-1760 / Hildenborough)</name>
    <name type="common">Desulfovibrio vulgaris</name>
    <dbReference type="NCBI Taxonomy" id="882"/>
    <lineage>
        <taxon>Bacteria</taxon>
        <taxon>Pseudomonadati</taxon>
        <taxon>Thermodesulfobacteriota</taxon>
        <taxon>Desulfovibrionia</taxon>
        <taxon>Desulfovibrionales</taxon>
        <taxon>Desulfovibrionaceae</taxon>
        <taxon>Nitratidesulfovibrio</taxon>
    </lineage>
</organism>
<sequence length="55" mass="6099">MQESEASLRRLEAGYGRTPRRCCTLIWQPVTGHDSSPANQAYGVHCPVILPCQVD</sequence>
<dbReference type="AlphaFoldDB" id="Q728Q3"/>
<reference evidence="1 2" key="1">
    <citation type="journal article" date="2004" name="Nat. Biotechnol.">
        <title>The genome sequence of the anaerobic, sulfate-reducing bacterium Desulfovibrio vulgaris Hildenborough.</title>
        <authorList>
            <person name="Heidelberg J.F."/>
            <person name="Seshadri R."/>
            <person name="Haveman S.A."/>
            <person name="Hemme C.L."/>
            <person name="Paulsen I.T."/>
            <person name="Kolonay J.F."/>
            <person name="Eisen J.A."/>
            <person name="Ward N."/>
            <person name="Methe B."/>
            <person name="Brinkac L.M."/>
            <person name="Daugherty S.C."/>
            <person name="Deboy R.T."/>
            <person name="Dodson R.J."/>
            <person name="Durkin A.S."/>
            <person name="Madupu R."/>
            <person name="Nelson W.C."/>
            <person name="Sullivan S.A."/>
            <person name="Fouts D."/>
            <person name="Haft D.H."/>
            <person name="Selengut J."/>
            <person name="Peterson J.D."/>
            <person name="Davidsen T.M."/>
            <person name="Zafar N."/>
            <person name="Zhou L."/>
            <person name="Radune D."/>
            <person name="Dimitrov G."/>
            <person name="Hance M."/>
            <person name="Tran K."/>
            <person name="Khouri H."/>
            <person name="Gill J."/>
            <person name="Utterback T.R."/>
            <person name="Feldblyum T.V."/>
            <person name="Wall J.D."/>
            <person name="Voordouw G."/>
            <person name="Fraser C.M."/>
        </authorList>
    </citation>
    <scope>NUCLEOTIDE SEQUENCE [LARGE SCALE GENOMIC DNA]</scope>
    <source>
        <strain evidence="2">ATCC 29579 / DSM 644 / NCIMB 8303 / VKM B-1760 / Hildenborough</strain>
    </source>
</reference>
<gene>
    <name evidence="1" type="ordered locus">DVU_2550</name>
</gene>
<dbReference type="PaxDb" id="882-DVU_2550"/>
<dbReference type="EnsemblBacteria" id="AAS97022">
    <property type="protein sequence ID" value="AAS97022"/>
    <property type="gene ID" value="DVU_2550"/>
</dbReference>
<dbReference type="KEGG" id="dvu:DVU_2550"/>
<protein>
    <submittedName>
        <fullName evidence="1">Uncharacterized protein</fullName>
    </submittedName>
</protein>
<proteinExistence type="predicted"/>